<sequence>MSALQTTSLTKRFGEFVAVDGIDLDVESGEVYGFLGPNGAGKSTTIDMLLGFLDPSEGSATVLGHDATRESRAVRQRTGLLPDGLELYENLTGREHVASAIETKGANDDPDELIERVGLAPEAARRRTGGYSKGMKQRLGLAIALVGDPDLLVLDEPSSGLDPEGIKRLRRIVEAEADRGATVFFSSHILEQVEKVCDRVGIMSGGELVAVDTIDNLRAELSAESVIEADVDGAPNLASVEAVEGVTAVSERGDTVELTVNRPAAKMPALRALDDTAPVVDVTIDDASLETLFERYTNGDETPATTGDETAEESAPADAGGESA</sequence>
<dbReference type="SUPFAM" id="SSF52540">
    <property type="entry name" value="P-loop containing nucleoside triphosphate hydrolases"/>
    <property type="match status" value="1"/>
</dbReference>
<accession>A0AAV3T0C6</accession>
<dbReference type="InterPro" id="IPR003439">
    <property type="entry name" value="ABC_transporter-like_ATP-bd"/>
</dbReference>
<keyword evidence="3" id="KW-0547">Nucleotide-binding</keyword>
<dbReference type="GO" id="GO:0004553">
    <property type="term" value="F:hydrolase activity, hydrolyzing O-glycosyl compounds"/>
    <property type="evidence" value="ECO:0007669"/>
    <property type="project" value="InterPro"/>
</dbReference>
<dbReference type="PROSITE" id="PS50893">
    <property type="entry name" value="ABC_TRANSPORTER_2"/>
    <property type="match status" value="1"/>
</dbReference>
<dbReference type="Pfam" id="PF00005">
    <property type="entry name" value="ABC_tran"/>
    <property type="match status" value="1"/>
</dbReference>
<dbReference type="RefSeq" id="WP_227261185.1">
    <property type="nucleotide sequence ID" value="NZ_BAAADU010000002.1"/>
</dbReference>
<dbReference type="InterPro" id="IPR017871">
    <property type="entry name" value="ABC_transporter-like_CS"/>
</dbReference>
<comment type="similarity">
    <text evidence="1">Belongs to the ABC transporter superfamily.</text>
</comment>
<keyword evidence="4 7" id="KW-0067">ATP-binding</keyword>
<evidence type="ECO:0000313" key="8">
    <source>
        <dbReference type="Proteomes" id="UP001500194"/>
    </source>
</evidence>
<feature type="compositionally biased region" description="Polar residues" evidence="5">
    <location>
        <begin position="299"/>
        <end position="308"/>
    </location>
</feature>
<gene>
    <name evidence="7" type="ORF">GCM10009019_11120</name>
</gene>
<evidence type="ECO:0000256" key="1">
    <source>
        <dbReference type="ARBA" id="ARBA00005417"/>
    </source>
</evidence>
<proteinExistence type="inferred from homology"/>
<dbReference type="InterPro" id="IPR027417">
    <property type="entry name" value="P-loop_NTPase"/>
</dbReference>
<dbReference type="InterPro" id="IPR003593">
    <property type="entry name" value="AAA+_ATPase"/>
</dbReference>
<dbReference type="PANTHER" id="PTHR43335:SF4">
    <property type="entry name" value="ABC TRANSPORTER, ATP-BINDING PROTEIN"/>
    <property type="match status" value="1"/>
</dbReference>
<name>A0AAV3T0C6_9EURY</name>
<dbReference type="EMBL" id="BAAADU010000002">
    <property type="protein sequence ID" value="GAA0650102.1"/>
    <property type="molecule type" value="Genomic_DNA"/>
</dbReference>
<evidence type="ECO:0000256" key="5">
    <source>
        <dbReference type="SAM" id="MobiDB-lite"/>
    </source>
</evidence>
<dbReference type="PANTHER" id="PTHR43335">
    <property type="entry name" value="ABC TRANSPORTER, ATP-BINDING PROTEIN"/>
    <property type="match status" value="1"/>
</dbReference>
<dbReference type="Proteomes" id="UP001500194">
    <property type="component" value="Unassembled WGS sequence"/>
</dbReference>
<dbReference type="GeneID" id="68571760"/>
<evidence type="ECO:0000256" key="2">
    <source>
        <dbReference type="ARBA" id="ARBA00022448"/>
    </source>
</evidence>
<dbReference type="PROSITE" id="PS01095">
    <property type="entry name" value="GH18_1"/>
    <property type="match status" value="1"/>
</dbReference>
<evidence type="ECO:0000259" key="6">
    <source>
        <dbReference type="PROSITE" id="PS50893"/>
    </source>
</evidence>
<dbReference type="SMART" id="SM00382">
    <property type="entry name" value="AAA"/>
    <property type="match status" value="1"/>
</dbReference>
<dbReference type="GO" id="GO:0005975">
    <property type="term" value="P:carbohydrate metabolic process"/>
    <property type="evidence" value="ECO:0007669"/>
    <property type="project" value="InterPro"/>
</dbReference>
<keyword evidence="8" id="KW-1185">Reference proteome</keyword>
<protein>
    <submittedName>
        <fullName evidence="7">ABC transporter ATP-binding protein</fullName>
    </submittedName>
</protein>
<organism evidence="7 8">
    <name type="scientific">Salarchaeum japonicum</name>
    <dbReference type="NCBI Taxonomy" id="555573"/>
    <lineage>
        <taxon>Archaea</taxon>
        <taxon>Methanobacteriati</taxon>
        <taxon>Methanobacteriota</taxon>
        <taxon>Stenosarchaea group</taxon>
        <taxon>Halobacteria</taxon>
        <taxon>Halobacteriales</taxon>
        <taxon>Halobacteriaceae</taxon>
    </lineage>
</organism>
<dbReference type="GO" id="GO:0005524">
    <property type="term" value="F:ATP binding"/>
    <property type="evidence" value="ECO:0007669"/>
    <property type="project" value="UniProtKB-KW"/>
</dbReference>
<dbReference type="AlphaFoldDB" id="A0AAV3T0C6"/>
<dbReference type="Gene3D" id="3.40.50.300">
    <property type="entry name" value="P-loop containing nucleotide triphosphate hydrolases"/>
    <property type="match status" value="1"/>
</dbReference>
<evidence type="ECO:0000256" key="4">
    <source>
        <dbReference type="ARBA" id="ARBA00022840"/>
    </source>
</evidence>
<dbReference type="CDD" id="cd03230">
    <property type="entry name" value="ABC_DR_subfamily_A"/>
    <property type="match status" value="1"/>
</dbReference>
<dbReference type="GO" id="GO:0016887">
    <property type="term" value="F:ATP hydrolysis activity"/>
    <property type="evidence" value="ECO:0007669"/>
    <property type="project" value="InterPro"/>
</dbReference>
<evidence type="ECO:0000256" key="3">
    <source>
        <dbReference type="ARBA" id="ARBA00022741"/>
    </source>
</evidence>
<feature type="region of interest" description="Disordered" evidence="5">
    <location>
        <begin position="295"/>
        <end position="324"/>
    </location>
</feature>
<feature type="domain" description="ABC transporter" evidence="6">
    <location>
        <begin position="4"/>
        <end position="230"/>
    </location>
</feature>
<keyword evidence="2" id="KW-0813">Transport</keyword>
<dbReference type="PROSITE" id="PS00211">
    <property type="entry name" value="ABC_TRANSPORTER_1"/>
    <property type="match status" value="1"/>
</dbReference>
<reference evidence="7 8" key="1">
    <citation type="journal article" date="2019" name="Int. J. Syst. Evol. Microbiol.">
        <title>The Global Catalogue of Microorganisms (GCM) 10K type strain sequencing project: providing services to taxonomists for standard genome sequencing and annotation.</title>
        <authorList>
            <consortium name="The Broad Institute Genomics Platform"/>
            <consortium name="The Broad Institute Genome Sequencing Center for Infectious Disease"/>
            <person name="Wu L."/>
            <person name="Ma J."/>
        </authorList>
    </citation>
    <scope>NUCLEOTIDE SEQUENCE [LARGE SCALE GENOMIC DNA]</scope>
    <source>
        <strain evidence="7 8">JCM 16327</strain>
    </source>
</reference>
<evidence type="ECO:0000313" key="7">
    <source>
        <dbReference type="EMBL" id="GAA0650102.1"/>
    </source>
</evidence>
<dbReference type="InterPro" id="IPR001579">
    <property type="entry name" value="Glyco_hydro_18_chit_AS"/>
</dbReference>
<comment type="caution">
    <text evidence="7">The sequence shown here is derived from an EMBL/GenBank/DDBJ whole genome shotgun (WGS) entry which is preliminary data.</text>
</comment>